<dbReference type="AlphaFoldDB" id="A0A9D4MBC6"/>
<protein>
    <submittedName>
        <fullName evidence="1">Uncharacterized protein</fullName>
    </submittedName>
</protein>
<gene>
    <name evidence="1" type="ORF">DPMN_037645</name>
</gene>
<proteinExistence type="predicted"/>
<name>A0A9D4MBC6_DREPO</name>
<evidence type="ECO:0000313" key="1">
    <source>
        <dbReference type="EMBL" id="KAH3874402.1"/>
    </source>
</evidence>
<evidence type="ECO:0000313" key="2">
    <source>
        <dbReference type="Proteomes" id="UP000828390"/>
    </source>
</evidence>
<sequence length="172" mass="18785">MQNFGTVKSFEYIFAVTEESTVQMTVDISNCDITAICELQCGDIVLADAANSNLKLLNQSFHNLSVCPLPDIPLDMCAIGDTENAVVTNGQVHFYFLQDGSLRSGKLIKVHKQSSGMAYFAGNLYVATMPNLVKYSIDGKQDKLLYKDTEAGGQGKTKSFLNKLLNNTMLPG</sequence>
<reference evidence="1" key="1">
    <citation type="journal article" date="2019" name="bioRxiv">
        <title>The Genome of the Zebra Mussel, Dreissena polymorpha: A Resource for Invasive Species Research.</title>
        <authorList>
            <person name="McCartney M.A."/>
            <person name="Auch B."/>
            <person name="Kono T."/>
            <person name="Mallez S."/>
            <person name="Zhang Y."/>
            <person name="Obille A."/>
            <person name="Becker A."/>
            <person name="Abrahante J.E."/>
            <person name="Garbe J."/>
            <person name="Badalamenti J.P."/>
            <person name="Herman A."/>
            <person name="Mangelson H."/>
            <person name="Liachko I."/>
            <person name="Sullivan S."/>
            <person name="Sone E.D."/>
            <person name="Koren S."/>
            <person name="Silverstein K.A.T."/>
            <person name="Beckman K.B."/>
            <person name="Gohl D.M."/>
        </authorList>
    </citation>
    <scope>NUCLEOTIDE SEQUENCE</scope>
    <source>
        <strain evidence="1">Duluth1</strain>
        <tissue evidence="1">Whole animal</tissue>
    </source>
</reference>
<keyword evidence="2" id="KW-1185">Reference proteome</keyword>
<reference evidence="1" key="2">
    <citation type="submission" date="2020-11" db="EMBL/GenBank/DDBJ databases">
        <authorList>
            <person name="McCartney M.A."/>
            <person name="Auch B."/>
            <person name="Kono T."/>
            <person name="Mallez S."/>
            <person name="Becker A."/>
            <person name="Gohl D.M."/>
            <person name="Silverstein K.A.T."/>
            <person name="Koren S."/>
            <person name="Bechman K.B."/>
            <person name="Herman A."/>
            <person name="Abrahante J.E."/>
            <person name="Garbe J."/>
        </authorList>
    </citation>
    <scope>NUCLEOTIDE SEQUENCE</scope>
    <source>
        <strain evidence="1">Duluth1</strain>
        <tissue evidence="1">Whole animal</tissue>
    </source>
</reference>
<comment type="caution">
    <text evidence="1">The sequence shown here is derived from an EMBL/GenBank/DDBJ whole genome shotgun (WGS) entry which is preliminary data.</text>
</comment>
<organism evidence="1 2">
    <name type="scientific">Dreissena polymorpha</name>
    <name type="common">Zebra mussel</name>
    <name type="synonym">Mytilus polymorpha</name>
    <dbReference type="NCBI Taxonomy" id="45954"/>
    <lineage>
        <taxon>Eukaryota</taxon>
        <taxon>Metazoa</taxon>
        <taxon>Spiralia</taxon>
        <taxon>Lophotrochozoa</taxon>
        <taxon>Mollusca</taxon>
        <taxon>Bivalvia</taxon>
        <taxon>Autobranchia</taxon>
        <taxon>Heteroconchia</taxon>
        <taxon>Euheterodonta</taxon>
        <taxon>Imparidentia</taxon>
        <taxon>Neoheterodontei</taxon>
        <taxon>Myida</taxon>
        <taxon>Dreissenoidea</taxon>
        <taxon>Dreissenidae</taxon>
        <taxon>Dreissena</taxon>
    </lineage>
</organism>
<accession>A0A9D4MBC6</accession>
<dbReference type="Proteomes" id="UP000828390">
    <property type="component" value="Unassembled WGS sequence"/>
</dbReference>
<dbReference type="EMBL" id="JAIWYP010000002">
    <property type="protein sequence ID" value="KAH3874402.1"/>
    <property type="molecule type" value="Genomic_DNA"/>
</dbReference>